<keyword evidence="4" id="KW-1185">Reference proteome</keyword>
<evidence type="ECO:0000313" key="4">
    <source>
        <dbReference type="Proteomes" id="UP001431776"/>
    </source>
</evidence>
<gene>
    <name evidence="3" type="ORF">QJ522_17280</name>
</gene>
<dbReference type="Pfam" id="PF13385">
    <property type="entry name" value="Laminin_G_3"/>
    <property type="match status" value="1"/>
</dbReference>
<organism evidence="3 4">
    <name type="scientific">Anaerobaca lacustris</name>
    <dbReference type="NCBI Taxonomy" id="3044600"/>
    <lineage>
        <taxon>Bacteria</taxon>
        <taxon>Pseudomonadati</taxon>
        <taxon>Planctomycetota</taxon>
        <taxon>Phycisphaerae</taxon>
        <taxon>Sedimentisphaerales</taxon>
        <taxon>Anaerobacaceae</taxon>
        <taxon>Anaerobaca</taxon>
    </lineage>
</organism>
<dbReference type="InterPro" id="IPR008979">
    <property type="entry name" value="Galactose-bd-like_sf"/>
</dbReference>
<dbReference type="Gene3D" id="2.60.120.260">
    <property type="entry name" value="Galactose-binding domain-like"/>
    <property type="match status" value="1"/>
</dbReference>
<dbReference type="Gene3D" id="2.60.120.200">
    <property type="match status" value="2"/>
</dbReference>
<proteinExistence type="predicted"/>
<name>A0AAW6TYP0_9BACT</name>
<dbReference type="Gene3D" id="2.60.40.10">
    <property type="entry name" value="Immunoglobulins"/>
    <property type="match status" value="1"/>
</dbReference>
<protein>
    <submittedName>
        <fullName evidence="3">Discoidin domain-containing protein</fullName>
    </submittedName>
</protein>
<dbReference type="SUPFAM" id="SSF49785">
    <property type="entry name" value="Galactose-binding domain-like"/>
    <property type="match status" value="1"/>
</dbReference>
<dbReference type="InterPro" id="IPR013783">
    <property type="entry name" value="Ig-like_fold"/>
</dbReference>
<dbReference type="PROSITE" id="PS50022">
    <property type="entry name" value="FA58C_3"/>
    <property type="match status" value="1"/>
</dbReference>
<dbReference type="EMBL" id="JASCXX010000024">
    <property type="protein sequence ID" value="MDI6450816.1"/>
    <property type="molecule type" value="Genomic_DNA"/>
</dbReference>
<dbReference type="AlphaFoldDB" id="A0AAW6TYP0"/>
<dbReference type="SUPFAM" id="SSF49899">
    <property type="entry name" value="Concanavalin A-like lectins/glucanases"/>
    <property type="match status" value="1"/>
</dbReference>
<evidence type="ECO:0000313" key="3">
    <source>
        <dbReference type="EMBL" id="MDI6450816.1"/>
    </source>
</evidence>
<dbReference type="InterPro" id="IPR013320">
    <property type="entry name" value="ConA-like_dom_sf"/>
</dbReference>
<sequence>MKRSRVNCQRLVMVCFCALAMSCTIQAAIPEGLVAYYKLDSTSGLTATDETGAHDGTLTGALAWVPGKDGNALQFIGGNGAPFVNLGAWQTNGPTGLGLAVWVKWAGSNGLYQGLISQRQGTMYWWTELSTDAAQLRFKSNTSPQGNLFLTSPHLVEDEWTHYACSHDAAAGTGTVYLNGEERLTGSWSLPSGDFSNLNVGLGVVNTADGLGTFNGVLDEAMIFNRPLSVEDVAAAMNGFSDPTASAPKPANGAADVRRDVVLSWRPGETAVAHDVYFGTAFDDVGAADRANPMGVLVSQGQDANTYDPSPLDFGRTYYWRVDEVNAPPSGEIFPGEVWSFTTEPYAYAIEGVTATTNAITQAGAGIENSINGSGLNAADEHSTDGPDMWLGVPADGEPIVIQYEFDRLYKLHEMWVWNYNVMFEPILGFGLKDVTIDYSADGVDWTTLGDFELSQAPGTTTYEPGSTIDLAQAAARYVRLTVRSGWGGMGQYGLSEVRFLHVPAVARDPEPAAGQAGLNPEVVLGWRGGRAAVSHNLYFSDQEEAVADGTALIGSVAEARYDLGALNLGTTYYWKIDEVNEADAPAVWEGDLWSFSTKEYIVVEDFARYTDDIDAGQAIFQTWIDGWENGTGSTVGYLDAPFAEQTIIHASAQSMPLTYDNTVTPWYSEAERTFDPPQDWTVYGADTLVLHVRGSAPGVLEGADGSVLIGAIGSDIWGAADQFRYVYKRLSGNGSIVARVDSVSPSDGWAKAGVMIRETLDAGSTHAMVVVTPSNGVSFQRRVETGAASANTDAGGLAAPYWVKLTRTGNTFAAQRSEDGSTWVDIAPAAPVQISMATDVYIGLAVTSHNANVATLAAFSQIATTGNVTGAWSEQGIGAAQPTGNTPDTLYVVLEDSAGRTAMVAHDDANATVTPVWQEWRIGLDAFGSAGVRVDRIETMTIGVGNRDNPAAGGKGLIYIDDIAFGRPLDRE</sequence>
<dbReference type="InterPro" id="IPR000421">
    <property type="entry name" value="FA58C"/>
</dbReference>
<dbReference type="InterPro" id="IPR027859">
    <property type="entry name" value="KATNIP_dom"/>
</dbReference>
<feature type="domain" description="F5/8 type C" evidence="2">
    <location>
        <begin position="342"/>
        <end position="500"/>
    </location>
</feature>
<keyword evidence="1" id="KW-0732">Signal</keyword>
<comment type="caution">
    <text evidence="3">The sequence shown here is derived from an EMBL/GenBank/DDBJ whole genome shotgun (WGS) entry which is preliminary data.</text>
</comment>
<dbReference type="Pfam" id="PF14652">
    <property type="entry name" value="DUF4457"/>
    <property type="match status" value="1"/>
</dbReference>
<dbReference type="Proteomes" id="UP001431776">
    <property type="component" value="Unassembled WGS sequence"/>
</dbReference>
<dbReference type="RefSeq" id="WP_349246225.1">
    <property type="nucleotide sequence ID" value="NZ_JASCXX010000024.1"/>
</dbReference>
<evidence type="ECO:0000256" key="1">
    <source>
        <dbReference type="SAM" id="SignalP"/>
    </source>
</evidence>
<evidence type="ECO:0000259" key="2">
    <source>
        <dbReference type="PROSITE" id="PS50022"/>
    </source>
</evidence>
<reference evidence="3" key="1">
    <citation type="submission" date="2023-05" db="EMBL/GenBank/DDBJ databases">
        <title>Anaerotaeda fermentans gen. nov., sp. nov., a novel anaerobic planctomycete of the new family within the order Sedimentisphaerales isolated from Taman Peninsula, Russia.</title>
        <authorList>
            <person name="Khomyakova M.A."/>
            <person name="Merkel A.Y."/>
            <person name="Slobodkin A.I."/>
        </authorList>
    </citation>
    <scope>NUCLEOTIDE SEQUENCE</scope>
    <source>
        <strain evidence="3">M17dextr</strain>
    </source>
</reference>
<feature type="chain" id="PRO_5043543602" evidence="1">
    <location>
        <begin position="28"/>
        <end position="973"/>
    </location>
</feature>
<dbReference type="PROSITE" id="PS51257">
    <property type="entry name" value="PROKAR_LIPOPROTEIN"/>
    <property type="match status" value="1"/>
</dbReference>
<feature type="signal peptide" evidence="1">
    <location>
        <begin position="1"/>
        <end position="27"/>
    </location>
</feature>
<accession>A0AAW6TYP0</accession>